<accession>A0A1M4VM26</accession>
<dbReference type="Gene3D" id="3.40.50.800">
    <property type="entry name" value="Anticodon-binding domain"/>
    <property type="match status" value="1"/>
</dbReference>
<protein>
    <recommendedName>
        <fullName evidence="13">Threonine--tRNA ligase</fullName>
        <ecNumber evidence="13">6.1.1.3</ecNumber>
    </recommendedName>
    <alternativeName>
        <fullName evidence="13">Threonyl-tRNA synthetase</fullName>
        <shortName evidence="13">ThrRS</shortName>
    </alternativeName>
</protein>
<dbReference type="GO" id="GO:0004829">
    <property type="term" value="F:threonine-tRNA ligase activity"/>
    <property type="evidence" value="ECO:0007669"/>
    <property type="project" value="UniProtKB-UniRule"/>
</dbReference>
<dbReference type="FunFam" id="3.30.980.10:FF:000005">
    <property type="entry name" value="Threonyl-tRNA synthetase, mitochondrial"/>
    <property type="match status" value="1"/>
</dbReference>
<dbReference type="HAMAP" id="MF_00184">
    <property type="entry name" value="Thr_tRNA_synth"/>
    <property type="match status" value="1"/>
</dbReference>
<dbReference type="InterPro" id="IPR012947">
    <property type="entry name" value="tRNA_SAD"/>
</dbReference>
<gene>
    <name evidence="13" type="primary">thrS</name>
    <name evidence="17" type="ORF">SAMN02745225_01366</name>
</gene>
<evidence type="ECO:0000256" key="1">
    <source>
        <dbReference type="ARBA" id="ARBA00004496"/>
    </source>
</evidence>
<dbReference type="NCBIfam" id="TIGR00418">
    <property type="entry name" value="thrS"/>
    <property type="match status" value="1"/>
</dbReference>
<dbReference type="InterPro" id="IPR004154">
    <property type="entry name" value="Anticodon-bd"/>
</dbReference>
<dbReference type="InterPro" id="IPR045864">
    <property type="entry name" value="aa-tRNA-synth_II/BPL/LPL"/>
</dbReference>
<dbReference type="InterPro" id="IPR002314">
    <property type="entry name" value="aa-tRNA-synt_IIb"/>
</dbReference>
<organism evidence="17 18">
    <name type="scientific">Ferrithrix thermotolerans DSM 19514</name>
    <dbReference type="NCBI Taxonomy" id="1121881"/>
    <lineage>
        <taxon>Bacteria</taxon>
        <taxon>Bacillati</taxon>
        <taxon>Actinomycetota</taxon>
        <taxon>Acidimicrobiia</taxon>
        <taxon>Acidimicrobiales</taxon>
        <taxon>Acidimicrobiaceae</taxon>
        <taxon>Ferrithrix</taxon>
    </lineage>
</organism>
<dbReference type="Gene3D" id="3.30.54.20">
    <property type="match status" value="1"/>
</dbReference>
<name>A0A1M4VM26_9ACTN</name>
<dbReference type="PROSITE" id="PS51880">
    <property type="entry name" value="TGS"/>
    <property type="match status" value="1"/>
</dbReference>
<reference evidence="18" key="1">
    <citation type="submission" date="2016-11" db="EMBL/GenBank/DDBJ databases">
        <authorList>
            <person name="Varghese N."/>
            <person name="Submissions S."/>
        </authorList>
    </citation>
    <scope>NUCLEOTIDE SEQUENCE [LARGE SCALE GENOMIC DNA]</scope>
    <source>
        <strain evidence="18">DSM 19514</strain>
    </source>
</reference>
<comment type="caution">
    <text evidence="13">Lacks conserved residue(s) required for the propagation of feature annotation.</text>
</comment>
<evidence type="ECO:0000313" key="18">
    <source>
        <dbReference type="Proteomes" id="UP000184295"/>
    </source>
</evidence>
<evidence type="ECO:0000256" key="2">
    <source>
        <dbReference type="ARBA" id="ARBA00008226"/>
    </source>
</evidence>
<comment type="subcellular location">
    <subcellularLocation>
        <location evidence="1 13">Cytoplasm</location>
    </subcellularLocation>
</comment>
<dbReference type="SMART" id="SM00863">
    <property type="entry name" value="tRNA_SAD"/>
    <property type="match status" value="1"/>
</dbReference>
<proteinExistence type="inferred from homology"/>
<dbReference type="Pfam" id="PF00587">
    <property type="entry name" value="tRNA-synt_2b"/>
    <property type="match status" value="1"/>
</dbReference>
<dbReference type="GO" id="GO:0005737">
    <property type="term" value="C:cytoplasm"/>
    <property type="evidence" value="ECO:0007669"/>
    <property type="project" value="UniProtKB-SubCell"/>
</dbReference>
<evidence type="ECO:0000256" key="13">
    <source>
        <dbReference type="HAMAP-Rule" id="MF_00184"/>
    </source>
</evidence>
<keyword evidence="7 13" id="KW-0862">Zinc</keyword>
<keyword evidence="8 13" id="KW-0067">ATP-binding</keyword>
<evidence type="ECO:0000259" key="16">
    <source>
        <dbReference type="PROSITE" id="PS51880"/>
    </source>
</evidence>
<comment type="similarity">
    <text evidence="2 13">Belongs to the class-II aminoacyl-tRNA synthetase family.</text>
</comment>
<dbReference type="InterPro" id="IPR018163">
    <property type="entry name" value="Thr/Ala-tRNA-synth_IIc_edit"/>
</dbReference>
<keyword evidence="10 13" id="KW-0648">Protein biosynthesis</keyword>
<evidence type="ECO:0000256" key="11">
    <source>
        <dbReference type="ARBA" id="ARBA00023146"/>
    </source>
</evidence>
<dbReference type="Pfam" id="PF07973">
    <property type="entry name" value="tRNA_SAD"/>
    <property type="match status" value="1"/>
</dbReference>
<keyword evidence="11 13" id="KW-0030">Aminoacyl-tRNA synthetase</keyword>
<dbReference type="InterPro" id="IPR036621">
    <property type="entry name" value="Anticodon-bd_dom_sf"/>
</dbReference>
<dbReference type="AlphaFoldDB" id="A0A1M4VM26"/>
<dbReference type="SUPFAM" id="SSF55681">
    <property type="entry name" value="Class II aaRS and biotin synthetases"/>
    <property type="match status" value="1"/>
</dbReference>
<keyword evidence="14" id="KW-0175">Coiled coil</keyword>
<evidence type="ECO:0000313" key="17">
    <source>
        <dbReference type="EMBL" id="SHE69903.1"/>
    </source>
</evidence>
<evidence type="ECO:0000256" key="5">
    <source>
        <dbReference type="ARBA" id="ARBA00022598"/>
    </source>
</evidence>
<dbReference type="GO" id="GO:0006435">
    <property type="term" value="P:threonyl-tRNA aminoacylation"/>
    <property type="evidence" value="ECO:0007669"/>
    <property type="project" value="UniProtKB-UniRule"/>
</dbReference>
<evidence type="ECO:0000256" key="10">
    <source>
        <dbReference type="ARBA" id="ARBA00022917"/>
    </source>
</evidence>
<comment type="cofactor">
    <cofactor evidence="13">
        <name>Zn(2+)</name>
        <dbReference type="ChEBI" id="CHEBI:29105"/>
    </cofactor>
    <text evidence="13">Binds 1 zinc ion per subunit.</text>
</comment>
<dbReference type="EC" id="6.1.1.3" evidence="13"/>
<evidence type="ECO:0000256" key="6">
    <source>
        <dbReference type="ARBA" id="ARBA00022741"/>
    </source>
</evidence>
<dbReference type="EMBL" id="FQUL01000017">
    <property type="protein sequence ID" value="SHE69903.1"/>
    <property type="molecule type" value="Genomic_DNA"/>
</dbReference>
<dbReference type="Proteomes" id="UP000184295">
    <property type="component" value="Unassembled WGS sequence"/>
</dbReference>
<dbReference type="PROSITE" id="PS50862">
    <property type="entry name" value="AA_TRNA_LIGASE_II"/>
    <property type="match status" value="1"/>
</dbReference>
<dbReference type="STRING" id="1121881.SAMN02745225_01366"/>
<dbReference type="SUPFAM" id="SSF52954">
    <property type="entry name" value="Class II aaRS ABD-related"/>
    <property type="match status" value="1"/>
</dbReference>
<dbReference type="SUPFAM" id="SSF55186">
    <property type="entry name" value="ThrRS/AlaRS common domain"/>
    <property type="match status" value="1"/>
</dbReference>
<dbReference type="PANTHER" id="PTHR11451">
    <property type="entry name" value="THREONINE-TRNA LIGASE"/>
    <property type="match status" value="1"/>
</dbReference>
<keyword evidence="18" id="KW-1185">Reference proteome</keyword>
<dbReference type="GO" id="GO:0046872">
    <property type="term" value="F:metal ion binding"/>
    <property type="evidence" value="ECO:0007669"/>
    <property type="project" value="UniProtKB-KW"/>
</dbReference>
<dbReference type="Gene3D" id="3.30.930.10">
    <property type="entry name" value="Bira Bifunctional Protein, Domain 2"/>
    <property type="match status" value="1"/>
</dbReference>
<evidence type="ECO:0000256" key="3">
    <source>
        <dbReference type="ARBA" id="ARBA00022490"/>
    </source>
</evidence>
<keyword evidence="3 13" id="KW-0963">Cytoplasm</keyword>
<keyword evidence="5 13" id="KW-0436">Ligase</keyword>
<feature type="coiled-coil region" evidence="14">
    <location>
        <begin position="110"/>
        <end position="137"/>
    </location>
</feature>
<dbReference type="GO" id="GO:0000049">
    <property type="term" value="F:tRNA binding"/>
    <property type="evidence" value="ECO:0007669"/>
    <property type="project" value="UniProtKB-KW"/>
</dbReference>
<comment type="subunit">
    <text evidence="13">Homodimer.</text>
</comment>
<dbReference type="PANTHER" id="PTHR11451:SF44">
    <property type="entry name" value="THREONINE--TRNA LIGASE, CHLOROPLASTIC_MITOCHONDRIAL 2"/>
    <property type="match status" value="1"/>
</dbReference>
<feature type="domain" description="TGS" evidence="16">
    <location>
        <begin position="1"/>
        <end position="59"/>
    </location>
</feature>
<keyword evidence="6 13" id="KW-0547">Nucleotide-binding</keyword>
<evidence type="ECO:0000256" key="7">
    <source>
        <dbReference type="ARBA" id="ARBA00022833"/>
    </source>
</evidence>
<evidence type="ECO:0000256" key="9">
    <source>
        <dbReference type="ARBA" id="ARBA00022884"/>
    </source>
</evidence>
<evidence type="ECO:0000256" key="12">
    <source>
        <dbReference type="ARBA" id="ARBA00049515"/>
    </source>
</evidence>
<evidence type="ECO:0000256" key="14">
    <source>
        <dbReference type="SAM" id="Coils"/>
    </source>
</evidence>
<feature type="binding site" evidence="13">
    <location>
        <position position="525"/>
    </location>
    <ligand>
        <name>Zn(2+)</name>
        <dbReference type="ChEBI" id="CHEBI:29105"/>
        <note>catalytic</note>
    </ligand>
</feature>
<evidence type="ECO:0000256" key="4">
    <source>
        <dbReference type="ARBA" id="ARBA00022555"/>
    </source>
</evidence>
<sequence length="659" mass="73435">MNVFIKDVGELSVDSGHSAAELAKRYGKGPKVVVAMKKNGELVDLSTPLDAGDEIEWVHADTDTGRSILRHSTAHVLAQAVTRLWPGAHYAIGPAIDEGFYYDFELPGSAHFEEKDLEEIETEMRKVIAEGQSFERKAYSFEDGLEIFSDQPFKVEIIKGVASQSEDSSTASEEGVSQAGITVYANSSGFVDLCRGPHVPSTSYLGHFKLTRISGAYWRGDEKRPQLQRIYGTAWESKAALEGYLKMLEEAAKRDHRKLGLELDLFHFPPEIGSGLPVFHPKGALLRYLMEEFSRKAHLRAGYEFAWTPHLAKENLFNISGHLQWYKDGMFPPMELEGSTYYMKPMNCPMHILIYQSRARSYRELPLRLFEFGTVYRYERSGTLHGLARVRGLTQDDSHIFCAKDQLATEVERLIRFVLALLGAFGLTNFEAEVATRPEKYIGSDEDWEVATASLIEALDNIGVAYKIAPGEGAFYAPKIDVHLTDAIGRRWQVSTLQVDLQEPQRFDLGYTSQDNTSETPYMLHRALFGSVERFMAILIEHYAGALPAWLSPTQVVVLPVSEGSMSYAKAVSKAAKGIGARSHVDEAREPLGARIRRAKMDKVPFVIVVGEEDEKAGTVGVNRRGSSAPERGVALAAFLEELSSEVKEPELVGFSYDD</sequence>
<dbReference type="InterPro" id="IPR033728">
    <property type="entry name" value="ThrRS_core"/>
</dbReference>
<dbReference type="GO" id="GO:0005524">
    <property type="term" value="F:ATP binding"/>
    <property type="evidence" value="ECO:0007669"/>
    <property type="project" value="UniProtKB-UniRule"/>
</dbReference>
<dbReference type="CDD" id="cd00771">
    <property type="entry name" value="ThrRS_core"/>
    <property type="match status" value="1"/>
</dbReference>
<feature type="domain" description="Aminoacyl-transfer RNA synthetases class-II family profile" evidence="15">
    <location>
        <begin position="285"/>
        <end position="548"/>
    </location>
</feature>
<evidence type="ECO:0000256" key="8">
    <source>
        <dbReference type="ARBA" id="ARBA00022840"/>
    </source>
</evidence>
<keyword evidence="9 13" id="KW-0694">RNA-binding</keyword>
<dbReference type="PRINTS" id="PR01047">
    <property type="entry name" value="TRNASYNTHTHR"/>
</dbReference>
<comment type="catalytic activity">
    <reaction evidence="12 13">
        <text>tRNA(Thr) + L-threonine + ATP = L-threonyl-tRNA(Thr) + AMP + diphosphate + H(+)</text>
        <dbReference type="Rhea" id="RHEA:24624"/>
        <dbReference type="Rhea" id="RHEA-COMP:9670"/>
        <dbReference type="Rhea" id="RHEA-COMP:9704"/>
        <dbReference type="ChEBI" id="CHEBI:15378"/>
        <dbReference type="ChEBI" id="CHEBI:30616"/>
        <dbReference type="ChEBI" id="CHEBI:33019"/>
        <dbReference type="ChEBI" id="CHEBI:57926"/>
        <dbReference type="ChEBI" id="CHEBI:78442"/>
        <dbReference type="ChEBI" id="CHEBI:78534"/>
        <dbReference type="ChEBI" id="CHEBI:456215"/>
        <dbReference type="EC" id="6.1.1.3"/>
    </reaction>
</comment>
<feature type="binding site" evidence="13">
    <location>
        <position position="399"/>
    </location>
    <ligand>
        <name>Zn(2+)</name>
        <dbReference type="ChEBI" id="CHEBI:29105"/>
        <note>catalytic</note>
    </ligand>
</feature>
<dbReference type="Pfam" id="PF03129">
    <property type="entry name" value="HGTP_anticodon"/>
    <property type="match status" value="1"/>
</dbReference>
<keyword evidence="4 13" id="KW-0820">tRNA-binding</keyword>
<dbReference type="FunFam" id="3.30.930.10:FF:000019">
    <property type="entry name" value="Threonine--tRNA ligase"/>
    <property type="match status" value="1"/>
</dbReference>
<evidence type="ECO:0000259" key="15">
    <source>
        <dbReference type="PROSITE" id="PS50862"/>
    </source>
</evidence>
<dbReference type="InterPro" id="IPR002320">
    <property type="entry name" value="Thr-tRNA-ligase_IIa"/>
</dbReference>
<dbReference type="InterPro" id="IPR006195">
    <property type="entry name" value="aa-tRNA-synth_II"/>
</dbReference>
<feature type="binding site" evidence="13">
    <location>
        <position position="348"/>
    </location>
    <ligand>
        <name>Zn(2+)</name>
        <dbReference type="ChEBI" id="CHEBI:29105"/>
        <note>catalytic</note>
    </ligand>
</feature>
<dbReference type="Gene3D" id="3.30.980.10">
    <property type="entry name" value="Threonyl-trna Synthetase, Chain A, domain 2"/>
    <property type="match status" value="1"/>
</dbReference>
<keyword evidence="13" id="KW-0479">Metal-binding</keyword>
<dbReference type="InterPro" id="IPR004095">
    <property type="entry name" value="TGS"/>
</dbReference>